<keyword evidence="1" id="KW-0812">Transmembrane</keyword>
<reference evidence="2" key="1">
    <citation type="submission" date="2018-05" db="EMBL/GenBank/DDBJ databases">
        <authorList>
            <person name="Lanie J.A."/>
            <person name="Ng W.-L."/>
            <person name="Kazmierczak K.M."/>
            <person name="Andrzejewski T.M."/>
            <person name="Davidsen T.M."/>
            <person name="Wayne K.J."/>
            <person name="Tettelin H."/>
            <person name="Glass J.I."/>
            <person name="Rusch D."/>
            <person name="Podicherti R."/>
            <person name="Tsui H.-C.T."/>
            <person name="Winkler M.E."/>
        </authorList>
    </citation>
    <scope>NUCLEOTIDE SEQUENCE</scope>
</reference>
<sequence>VKESVRYLKYIFGIVIFVLLSIGTFNWFIDPFEIYWTGEYKPHRKIFMKKVWIFKAMNVRKIAPQSLILGSSRSMIGLDAEHPGGGPSVSPRYNFGVPASNLYEMLSYLEHSNELNHIKQAIVGIDFFSFNIFYQANSEFNDSFLLKEGDSQLLSHFRETMISLFTLTAFNLSKKKMRSAGKENIFLNGSSTEFYKYTQKYPPGKSFLHNQKIYLSVFLYPPPRYHFCLYDQNGENPQMRALKKIVNLTNQKKIDLRIFIHPIHASLQQIIKYAGLWNEFEDWKKKLVQITSKQTLDQNQKIKLWDFSGYNDFTTEDKTPLESLVPTMKWYWEAMHYNNKLGDRVLDRIYNYKDDSRNTPDDFGILLNKGNIDGHIQLVRKQQMKYELSHTKEKDIWFQRIEQINMKRKSS</sequence>
<keyword evidence="1" id="KW-0472">Membrane</keyword>
<organism evidence="2">
    <name type="scientific">marine metagenome</name>
    <dbReference type="NCBI Taxonomy" id="408172"/>
    <lineage>
        <taxon>unclassified sequences</taxon>
        <taxon>metagenomes</taxon>
        <taxon>ecological metagenomes</taxon>
    </lineage>
</organism>
<feature type="transmembrane region" description="Helical" evidence="1">
    <location>
        <begin position="7"/>
        <end position="29"/>
    </location>
</feature>
<evidence type="ECO:0000256" key="1">
    <source>
        <dbReference type="SAM" id="Phobius"/>
    </source>
</evidence>
<dbReference type="AlphaFoldDB" id="A0A382BDN2"/>
<feature type="non-terminal residue" evidence="2">
    <location>
        <position position="411"/>
    </location>
</feature>
<keyword evidence="1" id="KW-1133">Transmembrane helix</keyword>
<protein>
    <submittedName>
        <fullName evidence="2">Uncharacterized protein</fullName>
    </submittedName>
</protein>
<accession>A0A382BDN2</accession>
<dbReference type="EMBL" id="UINC01029337">
    <property type="protein sequence ID" value="SVB11878.1"/>
    <property type="molecule type" value="Genomic_DNA"/>
</dbReference>
<evidence type="ECO:0000313" key="2">
    <source>
        <dbReference type="EMBL" id="SVB11878.1"/>
    </source>
</evidence>
<gene>
    <name evidence="2" type="ORF">METZ01_LOCUS164732</name>
</gene>
<name>A0A382BDN2_9ZZZZ</name>
<proteinExistence type="predicted"/>
<feature type="non-terminal residue" evidence="2">
    <location>
        <position position="1"/>
    </location>
</feature>